<comment type="caution">
    <text evidence="1">The sequence shown here is derived from an EMBL/GenBank/DDBJ whole genome shotgun (WGS) entry which is preliminary data.</text>
</comment>
<name>A0A414AIT5_9FIRM</name>
<dbReference type="Proteomes" id="UP000283975">
    <property type="component" value="Unassembled WGS sequence"/>
</dbReference>
<evidence type="ECO:0000313" key="2">
    <source>
        <dbReference type="Proteomes" id="UP000283975"/>
    </source>
</evidence>
<proteinExistence type="predicted"/>
<protein>
    <submittedName>
        <fullName evidence="1">Uncharacterized protein</fullName>
    </submittedName>
</protein>
<evidence type="ECO:0000313" key="1">
    <source>
        <dbReference type="EMBL" id="RHC48475.1"/>
    </source>
</evidence>
<dbReference type="AlphaFoldDB" id="A0A414AIT5"/>
<reference evidence="1 2" key="1">
    <citation type="submission" date="2018-08" db="EMBL/GenBank/DDBJ databases">
        <title>A genome reference for cultivated species of the human gut microbiota.</title>
        <authorList>
            <person name="Zou Y."/>
            <person name="Xue W."/>
            <person name="Luo G."/>
        </authorList>
    </citation>
    <scope>NUCLEOTIDE SEQUENCE [LARGE SCALE GENOMIC DNA]</scope>
    <source>
        <strain evidence="1 2">AM35-14</strain>
    </source>
</reference>
<sequence>MSRVNDFDIDRVLEQLEDYGKFKGVLRCEGESFENYIPVSVAKLIVKGRGLGGVLGYVEENL</sequence>
<organism evidence="1 2">
    <name type="scientific">Enterocloster bolteae</name>
    <dbReference type="NCBI Taxonomy" id="208479"/>
    <lineage>
        <taxon>Bacteria</taxon>
        <taxon>Bacillati</taxon>
        <taxon>Bacillota</taxon>
        <taxon>Clostridia</taxon>
        <taxon>Lachnospirales</taxon>
        <taxon>Lachnospiraceae</taxon>
        <taxon>Enterocloster</taxon>
    </lineage>
</organism>
<gene>
    <name evidence="1" type="ORF">DW839_28535</name>
</gene>
<dbReference type="EMBL" id="QSHZ01000047">
    <property type="protein sequence ID" value="RHC48475.1"/>
    <property type="molecule type" value="Genomic_DNA"/>
</dbReference>
<accession>A0A414AIT5</accession>